<protein>
    <submittedName>
        <fullName evidence="1">Uncharacterized protein</fullName>
    </submittedName>
</protein>
<dbReference type="RefSeq" id="XP_060360977.1">
    <property type="nucleotide sequence ID" value="XM_060512926.1"/>
</dbReference>
<name>A0AAD8UDF2_GLOAC</name>
<accession>A0AAD8UDF2</accession>
<keyword evidence="2" id="KW-1185">Reference proteome</keyword>
<dbReference type="EMBL" id="JAHMHS010000106">
    <property type="protein sequence ID" value="KAK1717490.1"/>
    <property type="molecule type" value="Genomic_DNA"/>
</dbReference>
<evidence type="ECO:0000313" key="2">
    <source>
        <dbReference type="Proteomes" id="UP001244207"/>
    </source>
</evidence>
<dbReference type="GeneID" id="85396824"/>
<dbReference type="AlphaFoldDB" id="A0AAD8UDF2"/>
<evidence type="ECO:0000313" key="1">
    <source>
        <dbReference type="EMBL" id="KAK1717490.1"/>
    </source>
</evidence>
<dbReference type="Proteomes" id="UP001244207">
    <property type="component" value="Unassembled WGS sequence"/>
</dbReference>
<organism evidence="1 2">
    <name type="scientific">Glomerella acutata</name>
    <name type="common">Colletotrichum acutatum</name>
    <dbReference type="NCBI Taxonomy" id="27357"/>
    <lineage>
        <taxon>Eukaryota</taxon>
        <taxon>Fungi</taxon>
        <taxon>Dikarya</taxon>
        <taxon>Ascomycota</taxon>
        <taxon>Pezizomycotina</taxon>
        <taxon>Sordariomycetes</taxon>
        <taxon>Hypocreomycetidae</taxon>
        <taxon>Glomerellales</taxon>
        <taxon>Glomerellaceae</taxon>
        <taxon>Colletotrichum</taxon>
        <taxon>Colletotrichum acutatum species complex</taxon>
    </lineage>
</organism>
<comment type="caution">
    <text evidence="1">The sequence shown here is derived from an EMBL/GenBank/DDBJ whole genome shotgun (WGS) entry which is preliminary data.</text>
</comment>
<reference evidence="1" key="1">
    <citation type="submission" date="2021-12" db="EMBL/GenBank/DDBJ databases">
        <title>Comparative genomics, transcriptomics and evolutionary studies reveal genomic signatures of adaptation to plant cell wall in hemibiotrophic fungi.</title>
        <authorList>
            <consortium name="DOE Joint Genome Institute"/>
            <person name="Baroncelli R."/>
            <person name="Diaz J.F."/>
            <person name="Benocci T."/>
            <person name="Peng M."/>
            <person name="Battaglia E."/>
            <person name="Haridas S."/>
            <person name="Andreopoulos W."/>
            <person name="Labutti K."/>
            <person name="Pangilinan J."/>
            <person name="Floch G.L."/>
            <person name="Makela M.R."/>
            <person name="Henrissat B."/>
            <person name="Grigoriev I.V."/>
            <person name="Crouch J.A."/>
            <person name="De Vries R.P."/>
            <person name="Sukno S.A."/>
            <person name="Thon M.R."/>
        </authorList>
    </citation>
    <scope>NUCLEOTIDE SEQUENCE</scope>
    <source>
        <strain evidence="1">CBS 112980</strain>
    </source>
</reference>
<sequence length="115" mass="12756">MARVQFEMRRLWLDAAVSGGGLPPWCLCLGVILGAHTGADSIGPDSRGWRWLVMLDSGGGRGGRGHDPWMTIRPLDSRNSGDWDWDWDWSTKVPKNPSLLKPRLCLFPAVVRAST</sequence>
<proteinExistence type="predicted"/>
<gene>
    <name evidence="1" type="ORF">BDZ83DRAFT_733765</name>
</gene>